<keyword evidence="2" id="KW-1185">Reference proteome</keyword>
<dbReference type="EMBL" id="QJKJ01013064">
    <property type="protein sequence ID" value="RDX67288.1"/>
    <property type="molecule type" value="Genomic_DNA"/>
</dbReference>
<dbReference type="AlphaFoldDB" id="A0A371EML9"/>
<reference evidence="1" key="1">
    <citation type="submission" date="2018-05" db="EMBL/GenBank/DDBJ databases">
        <title>Draft genome of Mucuna pruriens seed.</title>
        <authorList>
            <person name="Nnadi N.E."/>
            <person name="Vos R."/>
            <person name="Hasami M.H."/>
            <person name="Devisetty U.K."/>
            <person name="Aguiy J.C."/>
        </authorList>
    </citation>
    <scope>NUCLEOTIDE SEQUENCE [LARGE SCALE GENOMIC DNA]</scope>
    <source>
        <strain evidence="1">JCA_2017</strain>
    </source>
</reference>
<evidence type="ECO:0000313" key="2">
    <source>
        <dbReference type="Proteomes" id="UP000257109"/>
    </source>
</evidence>
<gene>
    <name evidence="1" type="ORF">CR513_53856</name>
</gene>
<protein>
    <submittedName>
        <fullName evidence="1">Uncharacterized protein</fullName>
    </submittedName>
</protein>
<comment type="caution">
    <text evidence="1">The sequence shown here is derived from an EMBL/GenBank/DDBJ whole genome shotgun (WGS) entry which is preliminary data.</text>
</comment>
<feature type="non-terminal residue" evidence="1">
    <location>
        <position position="1"/>
    </location>
</feature>
<accession>A0A371EML9</accession>
<organism evidence="1 2">
    <name type="scientific">Mucuna pruriens</name>
    <name type="common">Velvet bean</name>
    <name type="synonym">Dolichos pruriens</name>
    <dbReference type="NCBI Taxonomy" id="157652"/>
    <lineage>
        <taxon>Eukaryota</taxon>
        <taxon>Viridiplantae</taxon>
        <taxon>Streptophyta</taxon>
        <taxon>Embryophyta</taxon>
        <taxon>Tracheophyta</taxon>
        <taxon>Spermatophyta</taxon>
        <taxon>Magnoliopsida</taxon>
        <taxon>eudicotyledons</taxon>
        <taxon>Gunneridae</taxon>
        <taxon>Pentapetalae</taxon>
        <taxon>rosids</taxon>
        <taxon>fabids</taxon>
        <taxon>Fabales</taxon>
        <taxon>Fabaceae</taxon>
        <taxon>Papilionoideae</taxon>
        <taxon>50 kb inversion clade</taxon>
        <taxon>NPAAA clade</taxon>
        <taxon>indigoferoid/millettioid clade</taxon>
        <taxon>Phaseoleae</taxon>
        <taxon>Mucuna</taxon>
    </lineage>
</organism>
<name>A0A371EML9_MUCPR</name>
<dbReference type="OrthoDB" id="1431687at2759"/>
<sequence>MAAYLSNMFGCFSEGSSESRRYICDGDVCVLKRPKENLGKRQILSNSTKLKQSLRVKCSLLSAKRPPTRTKSGFRFRRVYKTKI</sequence>
<proteinExistence type="predicted"/>
<dbReference type="Proteomes" id="UP000257109">
    <property type="component" value="Unassembled WGS sequence"/>
</dbReference>
<evidence type="ECO:0000313" key="1">
    <source>
        <dbReference type="EMBL" id="RDX67288.1"/>
    </source>
</evidence>